<keyword evidence="5" id="KW-0479">Metal-binding</keyword>
<dbReference type="GO" id="GO:0044716">
    <property type="term" value="F:8-oxo-GDP phosphatase activity"/>
    <property type="evidence" value="ECO:0007669"/>
    <property type="project" value="TreeGrafter"/>
</dbReference>
<reference evidence="19" key="1">
    <citation type="journal article" date="2014" name="Int. J. Syst. Evol. Microbiol.">
        <title>Complete genome sequence of Corynebacterium casei LMG S-19264T (=DSM 44701T), isolated from a smear-ripened cheese.</title>
        <authorList>
            <consortium name="US DOE Joint Genome Institute (JGI-PGF)"/>
            <person name="Walter F."/>
            <person name="Albersmeier A."/>
            <person name="Kalinowski J."/>
            <person name="Ruckert C."/>
        </authorList>
    </citation>
    <scope>NUCLEOTIDE SEQUENCE</scope>
    <source>
        <strain evidence="19">KCTC 32422</strain>
    </source>
</reference>
<dbReference type="InterPro" id="IPR020084">
    <property type="entry name" value="NUDIX_hydrolase_CS"/>
</dbReference>
<evidence type="ECO:0000256" key="17">
    <source>
        <dbReference type="RuleBase" id="RU003476"/>
    </source>
</evidence>
<keyword evidence="9" id="KW-0234">DNA repair</keyword>
<dbReference type="PROSITE" id="PS51462">
    <property type="entry name" value="NUDIX"/>
    <property type="match status" value="1"/>
</dbReference>
<dbReference type="PANTHER" id="PTHR47707:SF1">
    <property type="entry name" value="NUDIX HYDROLASE FAMILY PROTEIN"/>
    <property type="match status" value="1"/>
</dbReference>
<evidence type="ECO:0000256" key="11">
    <source>
        <dbReference type="ARBA" id="ARBA00036904"/>
    </source>
</evidence>
<dbReference type="Pfam" id="PF00293">
    <property type="entry name" value="NUDIX"/>
    <property type="match status" value="1"/>
</dbReference>
<dbReference type="EC" id="3.6.1.55" evidence="12"/>
<dbReference type="InterPro" id="IPR000086">
    <property type="entry name" value="NUDIX_hydrolase_dom"/>
</dbReference>
<evidence type="ECO:0000256" key="3">
    <source>
        <dbReference type="ARBA" id="ARBA00022457"/>
    </source>
</evidence>
<evidence type="ECO:0000256" key="13">
    <source>
        <dbReference type="ARBA" id="ARBA00040794"/>
    </source>
</evidence>
<comment type="catalytic activity">
    <reaction evidence="11">
        <text>8-oxo-GTP + H2O = 8-oxo-GMP + diphosphate + H(+)</text>
        <dbReference type="Rhea" id="RHEA:67616"/>
        <dbReference type="ChEBI" id="CHEBI:15377"/>
        <dbReference type="ChEBI" id="CHEBI:15378"/>
        <dbReference type="ChEBI" id="CHEBI:33019"/>
        <dbReference type="ChEBI" id="CHEBI:143553"/>
        <dbReference type="ChEBI" id="CHEBI:145694"/>
    </reaction>
</comment>
<dbReference type="InterPro" id="IPR020476">
    <property type="entry name" value="Nudix_hydrolase"/>
</dbReference>
<keyword evidence="20" id="KW-1185">Reference proteome</keyword>
<protein>
    <recommendedName>
        <fullName evidence="13">8-oxo-dGTP diphosphatase</fullName>
        <ecNumber evidence="12">3.6.1.55</ecNumber>
    </recommendedName>
    <alternativeName>
        <fullName evidence="16">7,8-dihydro-8-oxoguanine-triphosphatase</fullName>
    </alternativeName>
    <alternativeName>
        <fullName evidence="15">Mutator protein MutT</fullName>
    </alternativeName>
    <alternativeName>
        <fullName evidence="14">dGTP pyrophosphohydrolase</fullName>
    </alternativeName>
</protein>
<accession>A0A918R9K7</accession>
<evidence type="ECO:0000256" key="16">
    <source>
        <dbReference type="ARBA" id="ARBA00042798"/>
    </source>
</evidence>
<evidence type="ECO:0000256" key="12">
    <source>
        <dbReference type="ARBA" id="ARBA00038905"/>
    </source>
</evidence>
<evidence type="ECO:0000256" key="2">
    <source>
        <dbReference type="ARBA" id="ARBA00005582"/>
    </source>
</evidence>
<dbReference type="RefSeq" id="WP_189539116.1">
    <property type="nucleotide sequence ID" value="NZ_BMZD01000002.1"/>
</dbReference>
<comment type="cofactor">
    <cofactor evidence="1">
        <name>Mg(2+)</name>
        <dbReference type="ChEBI" id="CHEBI:18420"/>
    </cofactor>
</comment>
<keyword evidence="3" id="KW-0515">Mutator protein</keyword>
<dbReference type="GO" id="GO:0046872">
    <property type="term" value="F:metal ion binding"/>
    <property type="evidence" value="ECO:0007669"/>
    <property type="project" value="UniProtKB-KW"/>
</dbReference>
<comment type="similarity">
    <text evidence="2 17">Belongs to the Nudix hydrolase family.</text>
</comment>
<proteinExistence type="inferred from homology"/>
<evidence type="ECO:0000259" key="18">
    <source>
        <dbReference type="PROSITE" id="PS51462"/>
    </source>
</evidence>
<name>A0A918R9K7_9SPHN</name>
<evidence type="ECO:0000256" key="6">
    <source>
        <dbReference type="ARBA" id="ARBA00022763"/>
    </source>
</evidence>
<reference evidence="19" key="2">
    <citation type="submission" date="2020-09" db="EMBL/GenBank/DDBJ databases">
        <authorList>
            <person name="Sun Q."/>
            <person name="Kim S."/>
        </authorList>
    </citation>
    <scope>NUCLEOTIDE SEQUENCE</scope>
    <source>
        <strain evidence="19">KCTC 32422</strain>
    </source>
</reference>
<dbReference type="AlphaFoldDB" id="A0A918R9K7"/>
<organism evidence="19 20">
    <name type="scientific">Novosphingobium arvoryzae</name>
    <dbReference type="NCBI Taxonomy" id="1256514"/>
    <lineage>
        <taxon>Bacteria</taxon>
        <taxon>Pseudomonadati</taxon>
        <taxon>Pseudomonadota</taxon>
        <taxon>Alphaproteobacteria</taxon>
        <taxon>Sphingomonadales</taxon>
        <taxon>Sphingomonadaceae</taxon>
        <taxon>Novosphingobium</taxon>
    </lineage>
</organism>
<dbReference type="GO" id="GO:0006281">
    <property type="term" value="P:DNA repair"/>
    <property type="evidence" value="ECO:0007669"/>
    <property type="project" value="UniProtKB-KW"/>
</dbReference>
<evidence type="ECO:0000256" key="5">
    <source>
        <dbReference type="ARBA" id="ARBA00022723"/>
    </source>
</evidence>
<keyword evidence="7 17" id="KW-0378">Hydrolase</keyword>
<evidence type="ECO:0000256" key="10">
    <source>
        <dbReference type="ARBA" id="ARBA00035861"/>
    </source>
</evidence>
<dbReference type="EMBL" id="BMZD01000002">
    <property type="protein sequence ID" value="GGZ90995.1"/>
    <property type="molecule type" value="Genomic_DNA"/>
</dbReference>
<feature type="domain" description="Nudix hydrolase" evidence="18">
    <location>
        <begin position="11"/>
        <end position="137"/>
    </location>
</feature>
<dbReference type="SUPFAM" id="SSF55811">
    <property type="entry name" value="Nudix"/>
    <property type="match status" value="1"/>
</dbReference>
<dbReference type="GO" id="GO:0035539">
    <property type="term" value="F:8-oxo-7,8-dihydrodeoxyguanosine triphosphate pyrophosphatase activity"/>
    <property type="evidence" value="ECO:0007669"/>
    <property type="project" value="UniProtKB-EC"/>
</dbReference>
<evidence type="ECO:0000256" key="14">
    <source>
        <dbReference type="ARBA" id="ARBA00041592"/>
    </source>
</evidence>
<evidence type="ECO:0000256" key="9">
    <source>
        <dbReference type="ARBA" id="ARBA00023204"/>
    </source>
</evidence>
<gene>
    <name evidence="19" type="ORF">GCM10011617_07650</name>
</gene>
<evidence type="ECO:0000313" key="19">
    <source>
        <dbReference type="EMBL" id="GGZ90995.1"/>
    </source>
</evidence>
<keyword evidence="8" id="KW-0460">Magnesium</keyword>
<comment type="catalytic activity">
    <reaction evidence="10">
        <text>8-oxo-dGTP + H2O = 8-oxo-dGMP + diphosphate + H(+)</text>
        <dbReference type="Rhea" id="RHEA:31575"/>
        <dbReference type="ChEBI" id="CHEBI:15377"/>
        <dbReference type="ChEBI" id="CHEBI:15378"/>
        <dbReference type="ChEBI" id="CHEBI:33019"/>
        <dbReference type="ChEBI" id="CHEBI:63224"/>
        <dbReference type="ChEBI" id="CHEBI:77896"/>
        <dbReference type="EC" id="3.6.1.55"/>
    </reaction>
</comment>
<keyword evidence="6" id="KW-0227">DNA damage</keyword>
<dbReference type="PROSITE" id="PS00893">
    <property type="entry name" value="NUDIX_BOX"/>
    <property type="match status" value="1"/>
</dbReference>
<evidence type="ECO:0000256" key="8">
    <source>
        <dbReference type="ARBA" id="ARBA00022842"/>
    </source>
</evidence>
<dbReference type="Gene3D" id="3.90.79.10">
    <property type="entry name" value="Nucleoside Triphosphate Pyrophosphohydrolase"/>
    <property type="match status" value="1"/>
</dbReference>
<evidence type="ECO:0000256" key="15">
    <source>
        <dbReference type="ARBA" id="ARBA00041979"/>
    </source>
</evidence>
<dbReference type="Proteomes" id="UP000634139">
    <property type="component" value="Unassembled WGS sequence"/>
</dbReference>
<evidence type="ECO:0000256" key="4">
    <source>
        <dbReference type="ARBA" id="ARBA00022705"/>
    </source>
</evidence>
<dbReference type="InterPro" id="IPR047127">
    <property type="entry name" value="MutT-like"/>
</dbReference>
<dbReference type="GO" id="GO:0044715">
    <property type="term" value="F:8-oxo-dGDP phosphatase activity"/>
    <property type="evidence" value="ECO:0007669"/>
    <property type="project" value="TreeGrafter"/>
</dbReference>
<dbReference type="GO" id="GO:0008413">
    <property type="term" value="F:8-oxo-7,8-dihydroguanosine triphosphate pyrophosphatase activity"/>
    <property type="evidence" value="ECO:0007669"/>
    <property type="project" value="TreeGrafter"/>
</dbReference>
<evidence type="ECO:0000256" key="7">
    <source>
        <dbReference type="ARBA" id="ARBA00022801"/>
    </source>
</evidence>
<comment type="caution">
    <text evidence="19">The sequence shown here is derived from an EMBL/GenBank/DDBJ whole genome shotgun (WGS) entry which is preliminary data.</text>
</comment>
<dbReference type="PRINTS" id="PR00502">
    <property type="entry name" value="NUDIXFAMILY"/>
</dbReference>
<evidence type="ECO:0000313" key="20">
    <source>
        <dbReference type="Proteomes" id="UP000634139"/>
    </source>
</evidence>
<dbReference type="CDD" id="cd03425">
    <property type="entry name" value="NUDIX_MutT_NudA_like"/>
    <property type="match status" value="1"/>
</dbReference>
<dbReference type="PANTHER" id="PTHR47707">
    <property type="entry name" value="8-OXO-DGTP DIPHOSPHATASE"/>
    <property type="match status" value="1"/>
</dbReference>
<dbReference type="GO" id="GO:0006260">
    <property type="term" value="P:DNA replication"/>
    <property type="evidence" value="ECO:0007669"/>
    <property type="project" value="UniProtKB-KW"/>
</dbReference>
<sequence length="143" mass="14949">MAVAVVPKIPTIVPVVAAALIDPAGRVLMQQRRIGKAHGGLWEFPGGKVEPGESLEGALVREIAEELGVVLTPAALAPLSFAANPGDPHVVLLYTCRAWTGEPRCLDGEAIGWFAADALANLAMPPLDVPLASAVKELIDRCN</sequence>
<evidence type="ECO:0000256" key="1">
    <source>
        <dbReference type="ARBA" id="ARBA00001946"/>
    </source>
</evidence>
<dbReference type="InterPro" id="IPR015797">
    <property type="entry name" value="NUDIX_hydrolase-like_dom_sf"/>
</dbReference>
<keyword evidence="4" id="KW-0235">DNA replication</keyword>